<evidence type="ECO:0000313" key="1">
    <source>
        <dbReference type="EMBL" id="KIO01754.1"/>
    </source>
</evidence>
<keyword evidence="2" id="KW-1185">Reference proteome</keyword>
<evidence type="ECO:0000313" key="2">
    <source>
        <dbReference type="Proteomes" id="UP000054217"/>
    </source>
</evidence>
<dbReference type="HOGENOM" id="CLU_2606986_0_0_1"/>
<dbReference type="Proteomes" id="UP000054217">
    <property type="component" value="Unassembled WGS sequence"/>
</dbReference>
<dbReference type="AlphaFoldDB" id="A0A0C3P381"/>
<dbReference type="Pfam" id="PF11927">
    <property type="entry name" value="HODM_asu-like"/>
    <property type="match status" value="1"/>
</dbReference>
<name>A0A0C3P381_PISTI</name>
<dbReference type="EMBL" id="KN831986">
    <property type="protein sequence ID" value="KIO01754.1"/>
    <property type="molecule type" value="Genomic_DNA"/>
</dbReference>
<reference evidence="1 2" key="1">
    <citation type="submission" date="2014-04" db="EMBL/GenBank/DDBJ databases">
        <authorList>
            <consortium name="DOE Joint Genome Institute"/>
            <person name="Kuo A."/>
            <person name="Kohler A."/>
            <person name="Costa M.D."/>
            <person name="Nagy L.G."/>
            <person name="Floudas D."/>
            <person name="Copeland A."/>
            <person name="Barry K.W."/>
            <person name="Cichocki N."/>
            <person name="Veneault-Fourrey C."/>
            <person name="LaButti K."/>
            <person name="Lindquist E.A."/>
            <person name="Lipzen A."/>
            <person name="Lundell T."/>
            <person name="Morin E."/>
            <person name="Murat C."/>
            <person name="Sun H."/>
            <person name="Tunlid A."/>
            <person name="Henrissat B."/>
            <person name="Grigoriev I.V."/>
            <person name="Hibbett D.S."/>
            <person name="Martin F."/>
            <person name="Nordberg H.P."/>
            <person name="Cantor M.N."/>
            <person name="Hua S.X."/>
        </authorList>
    </citation>
    <scope>NUCLEOTIDE SEQUENCE [LARGE SCALE GENOMIC DNA]</scope>
    <source>
        <strain evidence="1 2">Marx 270</strain>
    </source>
</reference>
<reference evidence="2" key="2">
    <citation type="submission" date="2015-01" db="EMBL/GenBank/DDBJ databases">
        <title>Evolutionary Origins and Diversification of the Mycorrhizal Mutualists.</title>
        <authorList>
            <consortium name="DOE Joint Genome Institute"/>
            <consortium name="Mycorrhizal Genomics Consortium"/>
            <person name="Kohler A."/>
            <person name="Kuo A."/>
            <person name="Nagy L.G."/>
            <person name="Floudas D."/>
            <person name="Copeland A."/>
            <person name="Barry K.W."/>
            <person name="Cichocki N."/>
            <person name="Veneault-Fourrey C."/>
            <person name="LaButti K."/>
            <person name="Lindquist E.A."/>
            <person name="Lipzen A."/>
            <person name="Lundell T."/>
            <person name="Morin E."/>
            <person name="Murat C."/>
            <person name="Riley R."/>
            <person name="Ohm R."/>
            <person name="Sun H."/>
            <person name="Tunlid A."/>
            <person name="Henrissat B."/>
            <person name="Grigoriev I.V."/>
            <person name="Hibbett D.S."/>
            <person name="Martin F."/>
        </authorList>
    </citation>
    <scope>NUCLEOTIDE SEQUENCE [LARGE SCALE GENOMIC DNA]</scope>
    <source>
        <strain evidence="2">Marx 270</strain>
    </source>
</reference>
<accession>A0A0C3P381</accession>
<proteinExistence type="predicted"/>
<organism evidence="1 2">
    <name type="scientific">Pisolithus tinctorius Marx 270</name>
    <dbReference type="NCBI Taxonomy" id="870435"/>
    <lineage>
        <taxon>Eukaryota</taxon>
        <taxon>Fungi</taxon>
        <taxon>Dikarya</taxon>
        <taxon>Basidiomycota</taxon>
        <taxon>Agaricomycotina</taxon>
        <taxon>Agaricomycetes</taxon>
        <taxon>Agaricomycetidae</taxon>
        <taxon>Boletales</taxon>
        <taxon>Sclerodermatineae</taxon>
        <taxon>Pisolithaceae</taxon>
        <taxon>Pisolithus</taxon>
    </lineage>
</organism>
<sequence length="79" mass="8832">MVGGTALHRTSPKTLRLRTERPTLRRLPRTDAIVFRIRTYQVRADELIKGGIGVGPEMLQGIKDERGRGKGYLGIWMGG</sequence>
<dbReference type="InParanoid" id="A0A0C3P381"/>
<gene>
    <name evidence="1" type="ORF">M404DRAFT_1002877</name>
</gene>
<dbReference type="InterPro" id="IPR021848">
    <property type="entry name" value="HODM_asu-like"/>
</dbReference>
<protein>
    <submittedName>
        <fullName evidence="1">Uncharacterized protein</fullName>
    </submittedName>
</protein>